<protein>
    <submittedName>
        <fullName evidence="1">Uncharacterized protein</fullName>
    </submittedName>
</protein>
<evidence type="ECO:0000313" key="2">
    <source>
        <dbReference type="Proteomes" id="UP000581447"/>
    </source>
</evidence>
<dbReference type="EMBL" id="JACIEA010000001">
    <property type="protein sequence ID" value="MBB3942843.1"/>
    <property type="molecule type" value="Genomic_DNA"/>
</dbReference>
<reference evidence="1 2" key="1">
    <citation type="submission" date="2020-08" db="EMBL/GenBank/DDBJ databases">
        <title>Genomic Encyclopedia of Type Strains, Phase IV (KMG-IV): sequencing the most valuable type-strain genomes for metagenomic binning, comparative biology and taxonomic classification.</title>
        <authorList>
            <person name="Goeker M."/>
        </authorList>
    </citation>
    <scope>NUCLEOTIDE SEQUENCE [LARGE SCALE GENOMIC DNA]</scope>
    <source>
        <strain evidence="1 2">DSM 29050</strain>
    </source>
</reference>
<dbReference type="AlphaFoldDB" id="A0A840AZ20"/>
<sequence length="73" mass="7810">MSAGNDNLTPDGPNHAAALSLLNDLMLVLDSAAKQGVERYCSEGEPVYDFAYWSSECARVIGMRKIGPHAGNL</sequence>
<dbReference type="Proteomes" id="UP000581447">
    <property type="component" value="Unassembled WGS sequence"/>
</dbReference>
<proteinExistence type="predicted"/>
<gene>
    <name evidence="1" type="ORF">GGR91_001065</name>
</gene>
<evidence type="ECO:0000313" key="1">
    <source>
        <dbReference type="EMBL" id="MBB3942843.1"/>
    </source>
</evidence>
<keyword evidence="2" id="KW-1185">Reference proteome</keyword>
<organism evidence="1 2">
    <name type="scientific">Sphingorhabdus rigui</name>
    <dbReference type="NCBI Taxonomy" id="1282858"/>
    <lineage>
        <taxon>Bacteria</taxon>
        <taxon>Pseudomonadati</taxon>
        <taxon>Pseudomonadota</taxon>
        <taxon>Alphaproteobacteria</taxon>
        <taxon>Sphingomonadales</taxon>
        <taxon>Sphingomonadaceae</taxon>
        <taxon>Sphingorhabdus</taxon>
    </lineage>
</organism>
<accession>A0A840AZ20</accession>
<name>A0A840AZ20_9SPHN</name>
<comment type="caution">
    <text evidence="1">The sequence shown here is derived from an EMBL/GenBank/DDBJ whole genome shotgun (WGS) entry which is preliminary data.</text>
</comment>